<sequence>MCLRNKNQSTNLRQKGKSVCTTYQSWTYIRMANGCPKIKLSQTTILPALPLNTYLVKMFRGIWASMPLNDHKRKRCNGMLIKYSWKKADTIKTVQLA</sequence>
<dbReference type="WBParaSite" id="nRc.2.0.1.t28378-RA">
    <property type="protein sequence ID" value="nRc.2.0.1.t28378-RA"/>
    <property type="gene ID" value="nRc.2.0.1.g28378"/>
</dbReference>
<evidence type="ECO:0000313" key="2">
    <source>
        <dbReference type="WBParaSite" id="nRc.2.0.1.t28378-RA"/>
    </source>
</evidence>
<keyword evidence="1" id="KW-1185">Reference proteome</keyword>
<protein>
    <submittedName>
        <fullName evidence="2">Uncharacterized protein</fullName>
    </submittedName>
</protein>
<proteinExistence type="predicted"/>
<accession>A0A915JQJ6</accession>
<evidence type="ECO:0000313" key="1">
    <source>
        <dbReference type="Proteomes" id="UP000887565"/>
    </source>
</evidence>
<organism evidence="1 2">
    <name type="scientific">Romanomermis culicivorax</name>
    <name type="common">Nematode worm</name>
    <dbReference type="NCBI Taxonomy" id="13658"/>
    <lineage>
        <taxon>Eukaryota</taxon>
        <taxon>Metazoa</taxon>
        <taxon>Ecdysozoa</taxon>
        <taxon>Nematoda</taxon>
        <taxon>Enoplea</taxon>
        <taxon>Dorylaimia</taxon>
        <taxon>Mermithida</taxon>
        <taxon>Mermithoidea</taxon>
        <taxon>Mermithidae</taxon>
        <taxon>Romanomermis</taxon>
    </lineage>
</organism>
<dbReference type="Proteomes" id="UP000887565">
    <property type="component" value="Unplaced"/>
</dbReference>
<dbReference type="AlphaFoldDB" id="A0A915JQJ6"/>
<name>A0A915JQJ6_ROMCU</name>
<reference evidence="2" key="1">
    <citation type="submission" date="2022-11" db="UniProtKB">
        <authorList>
            <consortium name="WormBaseParasite"/>
        </authorList>
    </citation>
    <scope>IDENTIFICATION</scope>
</reference>